<evidence type="ECO:0000313" key="1">
    <source>
        <dbReference type="EMBL" id="ABK21692.1"/>
    </source>
</evidence>
<protein>
    <submittedName>
        <fullName evidence="1">Uncharacterized protein</fullName>
    </submittedName>
</protein>
<dbReference type="AlphaFoldDB" id="A9NM31"/>
<organism evidence="1">
    <name type="scientific">Picea sitchensis</name>
    <name type="common">Sitka spruce</name>
    <name type="synonym">Pinus sitchensis</name>
    <dbReference type="NCBI Taxonomy" id="3332"/>
    <lineage>
        <taxon>Eukaryota</taxon>
        <taxon>Viridiplantae</taxon>
        <taxon>Streptophyta</taxon>
        <taxon>Embryophyta</taxon>
        <taxon>Tracheophyta</taxon>
        <taxon>Spermatophyta</taxon>
        <taxon>Pinopsida</taxon>
        <taxon>Pinidae</taxon>
        <taxon>Conifers I</taxon>
        <taxon>Pinales</taxon>
        <taxon>Pinaceae</taxon>
        <taxon>Picea</taxon>
    </lineage>
</organism>
<proteinExistence type="evidence at transcript level"/>
<sequence length="49" mass="5662">MKNRAALDGNGSDRYLIGKIVEQVEHSVADRIRKEPFSLKKFLLFLLDE</sequence>
<accession>A9NM31</accession>
<name>A9NM31_PICSI</name>
<reference evidence="1" key="1">
    <citation type="journal article" date="2008" name="BMC Genomics">
        <title>A conifer genomics resource of 200,000 spruce (Picea spp.) ESTs and 6,464 high-quality, sequence-finished full-length cDNAs for Sitka spruce (Picea sitchensis).</title>
        <authorList>
            <person name="Ralph S.G."/>
            <person name="Chun H.J."/>
            <person name="Kolosova N."/>
            <person name="Cooper D."/>
            <person name="Oddy C."/>
            <person name="Ritland C.E."/>
            <person name="Kirkpatrick R."/>
            <person name="Moore R."/>
            <person name="Barber S."/>
            <person name="Holt R.A."/>
            <person name="Jones S.J."/>
            <person name="Marra M.A."/>
            <person name="Douglas C.J."/>
            <person name="Ritland K."/>
            <person name="Bohlmann J."/>
        </authorList>
    </citation>
    <scope>NUCLEOTIDE SEQUENCE</scope>
    <source>
        <tissue evidence="1">Green portion of the leader tissue</tissue>
    </source>
</reference>
<dbReference type="EMBL" id="EF082329">
    <property type="protein sequence ID" value="ABK21692.1"/>
    <property type="molecule type" value="mRNA"/>
</dbReference>